<evidence type="ECO:0000313" key="5">
    <source>
        <dbReference type="EMBL" id="CAG2056672.1"/>
    </source>
</evidence>
<feature type="DNA-binding region" description="NDT80" evidence="2">
    <location>
        <begin position="1"/>
        <end position="183"/>
    </location>
</feature>
<feature type="region of interest" description="Disordered" evidence="3">
    <location>
        <begin position="147"/>
        <end position="183"/>
    </location>
</feature>
<dbReference type="Gene3D" id="2.60.40.1390">
    <property type="entry name" value="NDT80 DNA-binding domain"/>
    <property type="match status" value="1"/>
</dbReference>
<sequence length="183" mass="20629">MYLSQLVSQTRLGLGLVELSPDSSSNQTGVLDDDYGFDLTGESGMYLDSTYQCIRFQPFQQTSWHVLCDQNLKELSTPFYKVDADKGFNFSNADDAFVCQKKNHFQITCHAQLQGEAQFVKTPEGLKKIGSFHLHFYGVKVESPSQTIKVEQSQSDRSKKPFHPVFNCPHQDQKGSPATTFES</sequence>
<dbReference type="EMBL" id="CAJPIN010004200">
    <property type="protein sequence ID" value="CAG2056672.1"/>
    <property type="molecule type" value="Genomic_DNA"/>
</dbReference>
<evidence type="ECO:0000313" key="6">
    <source>
        <dbReference type="Proteomes" id="UP001153148"/>
    </source>
</evidence>
<name>A0ABN7NT69_TIMPD</name>
<organism evidence="5 6">
    <name type="scientific">Timema podura</name>
    <name type="common">Walking stick</name>
    <dbReference type="NCBI Taxonomy" id="61482"/>
    <lineage>
        <taxon>Eukaryota</taxon>
        <taxon>Metazoa</taxon>
        <taxon>Ecdysozoa</taxon>
        <taxon>Arthropoda</taxon>
        <taxon>Hexapoda</taxon>
        <taxon>Insecta</taxon>
        <taxon>Pterygota</taxon>
        <taxon>Neoptera</taxon>
        <taxon>Polyneoptera</taxon>
        <taxon>Phasmatodea</taxon>
        <taxon>Timematodea</taxon>
        <taxon>Timematoidea</taxon>
        <taxon>Timematidae</taxon>
        <taxon>Timema</taxon>
    </lineage>
</organism>
<protein>
    <recommendedName>
        <fullName evidence="4">NDT80 domain-containing protein</fullName>
    </recommendedName>
</protein>
<reference evidence="5" key="1">
    <citation type="submission" date="2021-03" db="EMBL/GenBank/DDBJ databases">
        <authorList>
            <person name="Tran Van P."/>
        </authorList>
    </citation>
    <scope>NUCLEOTIDE SEQUENCE</scope>
</reference>
<dbReference type="PANTHER" id="PTHR13029:SF18">
    <property type="entry name" value="MYELIN REGULATORY FACTOR HOMOLOG 1"/>
    <property type="match status" value="1"/>
</dbReference>
<proteinExistence type="predicted"/>
<dbReference type="SUPFAM" id="SSF49417">
    <property type="entry name" value="p53-like transcription factors"/>
    <property type="match status" value="1"/>
</dbReference>
<evidence type="ECO:0000256" key="3">
    <source>
        <dbReference type="SAM" id="MobiDB-lite"/>
    </source>
</evidence>
<gene>
    <name evidence="5" type="ORF">TPAB3V08_LOCUS3660</name>
</gene>
<dbReference type="InterPro" id="IPR037141">
    <property type="entry name" value="NDT80_DNA-bd_dom_sf"/>
</dbReference>
<dbReference type="PANTHER" id="PTHR13029">
    <property type="match status" value="1"/>
</dbReference>
<evidence type="ECO:0000256" key="2">
    <source>
        <dbReference type="PROSITE-ProRule" id="PRU00850"/>
    </source>
</evidence>
<keyword evidence="1 2" id="KW-0238">DNA-binding</keyword>
<dbReference type="InterPro" id="IPR008967">
    <property type="entry name" value="p53-like_TF_DNA-bd_sf"/>
</dbReference>
<evidence type="ECO:0000259" key="4">
    <source>
        <dbReference type="PROSITE" id="PS51517"/>
    </source>
</evidence>
<accession>A0ABN7NT69</accession>
<dbReference type="InterPro" id="IPR024061">
    <property type="entry name" value="NDT80_DNA-bd_dom"/>
</dbReference>
<dbReference type="Proteomes" id="UP001153148">
    <property type="component" value="Unassembled WGS sequence"/>
</dbReference>
<evidence type="ECO:0000256" key="1">
    <source>
        <dbReference type="ARBA" id="ARBA00023125"/>
    </source>
</evidence>
<feature type="domain" description="NDT80" evidence="4">
    <location>
        <begin position="1"/>
        <end position="183"/>
    </location>
</feature>
<feature type="compositionally biased region" description="Polar residues" evidence="3">
    <location>
        <begin position="174"/>
        <end position="183"/>
    </location>
</feature>
<dbReference type="Pfam" id="PF05224">
    <property type="entry name" value="NDT80_PhoG"/>
    <property type="match status" value="1"/>
</dbReference>
<comment type="caution">
    <text evidence="5">The sequence shown here is derived from an EMBL/GenBank/DDBJ whole genome shotgun (WGS) entry which is preliminary data.</text>
</comment>
<dbReference type="PROSITE" id="PS51517">
    <property type="entry name" value="NDT80"/>
    <property type="match status" value="1"/>
</dbReference>
<dbReference type="InterPro" id="IPR051577">
    <property type="entry name" value="MRF-like"/>
</dbReference>
<keyword evidence="6" id="KW-1185">Reference proteome</keyword>